<name>A0AAE1Q999_9EUCA</name>
<sequence length="820" mass="91278">MSRAGFGAEEYTATRALVWQKVVKLSRALQVQTPSGVEDLESQLRIWFPGTGQVKDRGARSIPRRGDGDNLILAEEGEVPVGAQRVPRRMLRRRRYAVCQKGWKKNRGKIAKKIISGQDMVSDEPAPMGVMEAWVQEFSKERIPVQRGPIHAVYNDKHEIMASIISAELERSLRSMNAKASPGWDGLTVASLRDPAKSEQLLWLLNGAIFMEDVPEAWKRGRTTLIPKVDQPSAPGHYRPITVTSTILRLYHRILAARVAVEAPCSLHQKGFKREEGCASNLLLLKHLVGTAKSDHRSLYLAYIDFRKAFDSVSHDAIILAGRRFGLDPAFLTHLRRLYEGATTTIGPHTTRIRSGVLQGDSLSPVLFNIILDWVLSSLPAAVGAEVDGRRKPYLAFADDVVLTARSRVGLQVAIDKLVAVAAEVGLEPGPAKCATLGFLADGKRRTWYQDSHRFTILNGVELRALGPNSFYRYLGIETGATIGSPGVLLTRYRKGLNNINRAPLKPQHKLWCVTEVLQPQLQYPLLHGEVKEGWLKRFDVETRKTMRKIMHLPPDTPLGFFFSSPRAGGLGVRCFTTGIPASRCNMYLRLAASSPDPSILSISREWLAKEGFDLDELPKSAPSDSWDSDWWSSVDGAGCRGSATLPSFSGTRSREARGRPERPVLCRHGCQRPETLGHIQQSCPVTHGWRVQRHDKIVTAICKHLGDRGWEVLREPNIPTPNGLRKPDIVFWNSVQSFVVNVQVCADMGVATPNDAHERKRDYYNTPTIRQWVNGRSGKPPVFSSIVMNWRGAWAQASYNTFKALGGTDELGKLITVEC</sequence>
<dbReference type="SUPFAM" id="SSF56672">
    <property type="entry name" value="DNA/RNA polymerases"/>
    <property type="match status" value="1"/>
</dbReference>
<feature type="domain" description="Reverse transcriptase" evidence="1">
    <location>
        <begin position="207"/>
        <end position="479"/>
    </location>
</feature>
<comment type="caution">
    <text evidence="2">The sequence shown here is derived from an EMBL/GenBank/DDBJ whole genome shotgun (WGS) entry which is preliminary data.</text>
</comment>
<gene>
    <name evidence="2" type="ORF">Pmani_007049</name>
</gene>
<organism evidence="2 3">
    <name type="scientific">Petrolisthes manimaculis</name>
    <dbReference type="NCBI Taxonomy" id="1843537"/>
    <lineage>
        <taxon>Eukaryota</taxon>
        <taxon>Metazoa</taxon>
        <taxon>Ecdysozoa</taxon>
        <taxon>Arthropoda</taxon>
        <taxon>Crustacea</taxon>
        <taxon>Multicrustacea</taxon>
        <taxon>Malacostraca</taxon>
        <taxon>Eumalacostraca</taxon>
        <taxon>Eucarida</taxon>
        <taxon>Decapoda</taxon>
        <taxon>Pleocyemata</taxon>
        <taxon>Anomura</taxon>
        <taxon>Galatheoidea</taxon>
        <taxon>Porcellanidae</taxon>
        <taxon>Petrolisthes</taxon>
    </lineage>
</organism>
<protein>
    <recommendedName>
        <fullName evidence="1">Reverse transcriptase domain-containing protein</fullName>
    </recommendedName>
</protein>
<keyword evidence="3" id="KW-1185">Reference proteome</keyword>
<dbReference type="GO" id="GO:0071897">
    <property type="term" value="P:DNA biosynthetic process"/>
    <property type="evidence" value="ECO:0007669"/>
    <property type="project" value="UniProtKB-ARBA"/>
</dbReference>
<dbReference type="InterPro" id="IPR000477">
    <property type="entry name" value="RT_dom"/>
</dbReference>
<reference evidence="2" key="1">
    <citation type="submission" date="2023-11" db="EMBL/GenBank/DDBJ databases">
        <title>Genome assemblies of two species of porcelain crab, Petrolisthes cinctipes and Petrolisthes manimaculis (Anomura: Porcellanidae).</title>
        <authorList>
            <person name="Angst P."/>
        </authorList>
    </citation>
    <scope>NUCLEOTIDE SEQUENCE</scope>
    <source>
        <strain evidence="2">PB745_02</strain>
        <tissue evidence="2">Gill</tissue>
    </source>
</reference>
<evidence type="ECO:0000259" key="1">
    <source>
        <dbReference type="PROSITE" id="PS50878"/>
    </source>
</evidence>
<evidence type="ECO:0000313" key="2">
    <source>
        <dbReference type="EMBL" id="KAK4322253.1"/>
    </source>
</evidence>
<accession>A0AAE1Q999</accession>
<evidence type="ECO:0000313" key="3">
    <source>
        <dbReference type="Proteomes" id="UP001292094"/>
    </source>
</evidence>
<proteinExistence type="predicted"/>
<dbReference type="InterPro" id="IPR043502">
    <property type="entry name" value="DNA/RNA_pol_sf"/>
</dbReference>
<dbReference type="EMBL" id="JAWZYT010000531">
    <property type="protein sequence ID" value="KAK4322253.1"/>
    <property type="molecule type" value="Genomic_DNA"/>
</dbReference>
<dbReference type="Proteomes" id="UP001292094">
    <property type="component" value="Unassembled WGS sequence"/>
</dbReference>
<dbReference type="AlphaFoldDB" id="A0AAE1Q999"/>
<dbReference type="PROSITE" id="PS50878">
    <property type="entry name" value="RT_POL"/>
    <property type="match status" value="1"/>
</dbReference>
<dbReference type="CDD" id="cd01650">
    <property type="entry name" value="RT_nLTR_like"/>
    <property type="match status" value="1"/>
</dbReference>
<dbReference type="PANTHER" id="PTHR19446">
    <property type="entry name" value="REVERSE TRANSCRIPTASES"/>
    <property type="match status" value="1"/>
</dbReference>
<dbReference type="Pfam" id="PF00078">
    <property type="entry name" value="RVT_1"/>
    <property type="match status" value="1"/>
</dbReference>